<keyword evidence="9" id="KW-0119">Carbohydrate metabolism</keyword>
<dbReference type="GO" id="GO:0008146">
    <property type="term" value="F:sulfotransferase activity"/>
    <property type="evidence" value="ECO:0007669"/>
    <property type="project" value="InterPro"/>
</dbReference>
<protein>
    <recommendedName>
        <fullName evidence="9">Carbohydrate sulfotransferase</fullName>
        <ecNumber evidence="9">2.8.2.-</ecNumber>
    </recommendedName>
</protein>
<dbReference type="EMBL" id="JARKHS020011484">
    <property type="protein sequence ID" value="KAK8777778.1"/>
    <property type="molecule type" value="Genomic_DNA"/>
</dbReference>
<keyword evidence="9" id="KW-0735">Signal-anchor</keyword>
<comment type="subcellular location">
    <subcellularLocation>
        <location evidence="1 9">Golgi apparatus membrane</location>
        <topology evidence="1 9">Single-pass type II membrane protein</topology>
    </subcellularLocation>
</comment>
<organism evidence="10 11">
    <name type="scientific">Amblyomma americanum</name>
    <name type="common">Lone star tick</name>
    <dbReference type="NCBI Taxonomy" id="6943"/>
    <lineage>
        <taxon>Eukaryota</taxon>
        <taxon>Metazoa</taxon>
        <taxon>Ecdysozoa</taxon>
        <taxon>Arthropoda</taxon>
        <taxon>Chelicerata</taxon>
        <taxon>Arachnida</taxon>
        <taxon>Acari</taxon>
        <taxon>Parasitiformes</taxon>
        <taxon>Ixodida</taxon>
        <taxon>Ixodoidea</taxon>
        <taxon>Ixodidae</taxon>
        <taxon>Amblyomminae</taxon>
        <taxon>Amblyomma</taxon>
    </lineage>
</organism>
<dbReference type="PANTHER" id="PTHR12137">
    <property type="entry name" value="CARBOHYDRATE SULFOTRANSFERASE"/>
    <property type="match status" value="1"/>
</dbReference>
<evidence type="ECO:0000256" key="3">
    <source>
        <dbReference type="ARBA" id="ARBA00022679"/>
    </source>
</evidence>
<keyword evidence="5" id="KW-1133">Transmembrane helix</keyword>
<keyword evidence="7" id="KW-0472">Membrane</keyword>
<evidence type="ECO:0000256" key="9">
    <source>
        <dbReference type="RuleBase" id="RU364020"/>
    </source>
</evidence>
<evidence type="ECO:0000313" key="10">
    <source>
        <dbReference type="EMBL" id="KAK8777778.1"/>
    </source>
</evidence>
<evidence type="ECO:0000256" key="8">
    <source>
        <dbReference type="ARBA" id="ARBA00023180"/>
    </source>
</evidence>
<dbReference type="AlphaFoldDB" id="A0AAQ4ET51"/>
<evidence type="ECO:0000256" key="5">
    <source>
        <dbReference type="ARBA" id="ARBA00022989"/>
    </source>
</evidence>
<keyword evidence="3 9" id="KW-0808">Transferase</keyword>
<keyword evidence="8 9" id="KW-0325">Glycoprotein</keyword>
<evidence type="ECO:0000256" key="2">
    <source>
        <dbReference type="ARBA" id="ARBA00006339"/>
    </source>
</evidence>
<dbReference type="EC" id="2.8.2.-" evidence="9"/>
<sequence length="398" mass="45778">MRFPFCGEIARILDYERRATAREQRSGASSAVPSCSRHSWNLKSPAVSRRYARSRHFGVSPPGWCVGDVAASSQDTGVPNDHSEDRVLVGFPDPAPKIHTEDYAAADDVLSRRVRIRQVCLRYARSKELQKPTPGWGSHQAPGKITLHCNPEQCPLFIDEKRSLAFCIIAKVASTSLKAFFKDLLGIRVRFNESDRRSWDDLHRAFHMQTHRLGPRTLFGHDKGRGYTKALFVRHPFERLVSAYVDKALRPRSEIAWFYKAFWEKIPGVKAQNRSPTFPEFVDLLLGTPVRNWDEHWSPYYARCQPCLLDYDFVGKVETAARDFPLFFSKIGVDGGRFRRLHVSREAGARASLVSTNGTILTPVDYFRQLSFDQIMGLYSRYFYDFELFGYEFRDYLV</sequence>
<keyword evidence="6 9" id="KW-0333">Golgi apparatus</keyword>
<comment type="caution">
    <text evidence="10">The sequence shown here is derived from an EMBL/GenBank/DDBJ whole genome shotgun (WGS) entry which is preliminary data.</text>
</comment>
<dbReference type="GO" id="GO:0016051">
    <property type="term" value="P:carbohydrate biosynthetic process"/>
    <property type="evidence" value="ECO:0007669"/>
    <property type="project" value="InterPro"/>
</dbReference>
<evidence type="ECO:0000256" key="4">
    <source>
        <dbReference type="ARBA" id="ARBA00022692"/>
    </source>
</evidence>
<evidence type="ECO:0000256" key="1">
    <source>
        <dbReference type="ARBA" id="ARBA00004323"/>
    </source>
</evidence>
<dbReference type="GO" id="GO:0000139">
    <property type="term" value="C:Golgi membrane"/>
    <property type="evidence" value="ECO:0007669"/>
    <property type="project" value="UniProtKB-SubCell"/>
</dbReference>
<keyword evidence="4" id="KW-0812">Transmembrane</keyword>
<evidence type="ECO:0000313" key="11">
    <source>
        <dbReference type="Proteomes" id="UP001321473"/>
    </source>
</evidence>
<evidence type="ECO:0000256" key="7">
    <source>
        <dbReference type="ARBA" id="ARBA00023136"/>
    </source>
</evidence>
<dbReference type="InterPro" id="IPR005331">
    <property type="entry name" value="Sulfotransferase"/>
</dbReference>
<accession>A0AAQ4ET51</accession>
<name>A0AAQ4ET51_AMBAM</name>
<dbReference type="InterPro" id="IPR018011">
    <property type="entry name" value="Carb_sulfotrans_8-10"/>
</dbReference>
<reference evidence="10 11" key="1">
    <citation type="journal article" date="2023" name="Arcadia Sci">
        <title>De novo assembly of a long-read Amblyomma americanum tick genome.</title>
        <authorList>
            <person name="Chou S."/>
            <person name="Poskanzer K.E."/>
            <person name="Rollins M."/>
            <person name="Thuy-Boun P.S."/>
        </authorList>
    </citation>
    <scope>NUCLEOTIDE SEQUENCE [LARGE SCALE GENOMIC DNA]</scope>
    <source>
        <strain evidence="10">F_SG_1</strain>
        <tissue evidence="10">Salivary glands</tissue>
    </source>
</reference>
<proteinExistence type="inferred from homology"/>
<evidence type="ECO:0000256" key="6">
    <source>
        <dbReference type="ARBA" id="ARBA00023034"/>
    </source>
</evidence>
<dbReference type="PANTHER" id="PTHR12137:SF54">
    <property type="entry name" value="CARBOHYDRATE SULFOTRANSFERASE"/>
    <property type="match status" value="1"/>
</dbReference>
<dbReference type="Proteomes" id="UP001321473">
    <property type="component" value="Unassembled WGS sequence"/>
</dbReference>
<dbReference type="Pfam" id="PF03567">
    <property type="entry name" value="Sulfotransfer_2"/>
    <property type="match status" value="1"/>
</dbReference>
<comment type="similarity">
    <text evidence="2 9">Belongs to the sulfotransferase 2 family.</text>
</comment>
<keyword evidence="11" id="KW-1185">Reference proteome</keyword>
<gene>
    <name evidence="10" type="ORF">V5799_020881</name>
</gene>